<evidence type="ECO:0000313" key="2">
    <source>
        <dbReference type="WBParaSite" id="PS1159_v2.g14662.t1"/>
    </source>
</evidence>
<organism evidence="1 2">
    <name type="scientific">Panagrolaimus sp. PS1159</name>
    <dbReference type="NCBI Taxonomy" id="55785"/>
    <lineage>
        <taxon>Eukaryota</taxon>
        <taxon>Metazoa</taxon>
        <taxon>Ecdysozoa</taxon>
        <taxon>Nematoda</taxon>
        <taxon>Chromadorea</taxon>
        <taxon>Rhabditida</taxon>
        <taxon>Tylenchina</taxon>
        <taxon>Panagrolaimomorpha</taxon>
        <taxon>Panagrolaimoidea</taxon>
        <taxon>Panagrolaimidae</taxon>
        <taxon>Panagrolaimus</taxon>
    </lineage>
</organism>
<dbReference type="WBParaSite" id="PS1159_v2.g14662.t1">
    <property type="protein sequence ID" value="PS1159_v2.g14662.t1"/>
    <property type="gene ID" value="PS1159_v2.g14662"/>
</dbReference>
<evidence type="ECO:0000313" key="1">
    <source>
        <dbReference type="Proteomes" id="UP000887580"/>
    </source>
</evidence>
<proteinExistence type="predicted"/>
<accession>A0AC35F798</accession>
<dbReference type="Proteomes" id="UP000887580">
    <property type="component" value="Unplaced"/>
</dbReference>
<protein>
    <submittedName>
        <fullName evidence="2">Uncharacterized protein</fullName>
    </submittedName>
</protein>
<sequence>MFLPSASIFLPLICLLLPSCSPKGHSKAVKDSIEKLSESHLTHRRLNLYITANGKHAVIEKNEVQIGENAIEYSISKPPFAIKTRGIILIFTKNPSLYSSERPSLHQMLAASGHKTVLLNASSNFKDLTIPSVIEALKTKESFEKYSVLSDYSSQRGGPFDP</sequence>
<reference evidence="2" key="1">
    <citation type="submission" date="2022-11" db="UniProtKB">
        <authorList>
            <consortium name="WormBaseParasite"/>
        </authorList>
    </citation>
    <scope>IDENTIFICATION</scope>
</reference>
<name>A0AC35F798_9BILA</name>